<protein>
    <submittedName>
        <fullName evidence="2">Uncharacterized protein</fullName>
    </submittedName>
</protein>
<sequence>MPEPKPFPVPAIARENREGGENPPRAQRCQEDSAGKIPLAQAGKGSAGEEPKPEDRPETQKGRRRGRTGLRPYLS</sequence>
<name>A0A1J5T5W6_9ZZZZ</name>
<feature type="compositionally biased region" description="Basic and acidic residues" evidence="1">
    <location>
        <begin position="47"/>
        <end position="61"/>
    </location>
</feature>
<proteinExistence type="predicted"/>
<evidence type="ECO:0000256" key="1">
    <source>
        <dbReference type="SAM" id="MobiDB-lite"/>
    </source>
</evidence>
<feature type="region of interest" description="Disordered" evidence="1">
    <location>
        <begin position="1"/>
        <end position="75"/>
    </location>
</feature>
<dbReference type="AlphaFoldDB" id="A0A1J5T5W6"/>
<dbReference type="EMBL" id="MLJW01000028">
    <property type="protein sequence ID" value="OIR09204.1"/>
    <property type="molecule type" value="Genomic_DNA"/>
</dbReference>
<accession>A0A1J5T5W6</accession>
<evidence type="ECO:0000313" key="2">
    <source>
        <dbReference type="EMBL" id="OIR09204.1"/>
    </source>
</evidence>
<reference evidence="2" key="1">
    <citation type="submission" date="2016-10" db="EMBL/GenBank/DDBJ databases">
        <title>Sequence of Gallionella enrichment culture.</title>
        <authorList>
            <person name="Poehlein A."/>
            <person name="Muehling M."/>
            <person name="Daniel R."/>
        </authorList>
    </citation>
    <scope>NUCLEOTIDE SEQUENCE</scope>
</reference>
<gene>
    <name evidence="2" type="ORF">GALL_88110</name>
</gene>
<organism evidence="2">
    <name type="scientific">mine drainage metagenome</name>
    <dbReference type="NCBI Taxonomy" id="410659"/>
    <lineage>
        <taxon>unclassified sequences</taxon>
        <taxon>metagenomes</taxon>
        <taxon>ecological metagenomes</taxon>
    </lineage>
</organism>
<comment type="caution">
    <text evidence="2">The sequence shown here is derived from an EMBL/GenBank/DDBJ whole genome shotgun (WGS) entry which is preliminary data.</text>
</comment>